<dbReference type="InterPro" id="IPR015424">
    <property type="entry name" value="PyrdxlP-dep_Trfase"/>
</dbReference>
<evidence type="ECO:0000256" key="6">
    <source>
        <dbReference type="PIRSR" id="PIRSR602129-50"/>
    </source>
</evidence>
<evidence type="ECO:0000256" key="1">
    <source>
        <dbReference type="ARBA" id="ARBA00001933"/>
    </source>
</evidence>
<accession>A0A2S2CZU5</accession>
<keyword evidence="9" id="KW-1185">Reference proteome</keyword>
<evidence type="ECO:0000256" key="2">
    <source>
        <dbReference type="ARBA" id="ARBA00009533"/>
    </source>
</evidence>
<evidence type="ECO:0000256" key="7">
    <source>
        <dbReference type="RuleBase" id="RU000382"/>
    </source>
</evidence>
<dbReference type="Gene3D" id="3.90.1150.170">
    <property type="match status" value="1"/>
</dbReference>
<dbReference type="EMBL" id="CP029358">
    <property type="protein sequence ID" value="AWK89930.1"/>
    <property type="molecule type" value="Genomic_DNA"/>
</dbReference>
<proteinExistence type="inferred from homology"/>
<keyword evidence="3" id="KW-0210">Decarboxylase</keyword>
<organism evidence="8 9">
    <name type="scientific">Azospirillum thermophilum</name>
    <dbReference type="NCBI Taxonomy" id="2202148"/>
    <lineage>
        <taxon>Bacteria</taxon>
        <taxon>Pseudomonadati</taxon>
        <taxon>Pseudomonadota</taxon>
        <taxon>Alphaproteobacteria</taxon>
        <taxon>Rhodospirillales</taxon>
        <taxon>Azospirillaceae</taxon>
        <taxon>Azospirillum</taxon>
    </lineage>
</organism>
<feature type="modified residue" description="N6-(pyridoxal phosphate)lysine" evidence="6">
    <location>
        <position position="303"/>
    </location>
</feature>
<dbReference type="RefSeq" id="WP_109333722.1">
    <property type="nucleotide sequence ID" value="NZ_CP029358.1"/>
</dbReference>
<dbReference type="PANTHER" id="PTHR45677">
    <property type="entry name" value="GLUTAMATE DECARBOXYLASE-RELATED"/>
    <property type="match status" value="1"/>
</dbReference>
<dbReference type="PANTHER" id="PTHR45677:SF8">
    <property type="entry name" value="CYSTEINE SULFINIC ACID DECARBOXYLASE"/>
    <property type="match status" value="1"/>
</dbReference>
<comment type="similarity">
    <text evidence="2 7">Belongs to the group II decarboxylase family.</text>
</comment>
<name>A0A2S2CZU5_9PROT</name>
<evidence type="ECO:0000313" key="9">
    <source>
        <dbReference type="Proteomes" id="UP000245629"/>
    </source>
</evidence>
<dbReference type="AlphaFoldDB" id="A0A2S2CZU5"/>
<dbReference type="InterPro" id="IPR015421">
    <property type="entry name" value="PyrdxlP-dep_Trfase_major"/>
</dbReference>
<evidence type="ECO:0000256" key="4">
    <source>
        <dbReference type="ARBA" id="ARBA00022898"/>
    </source>
</evidence>
<dbReference type="InterPro" id="IPR010977">
    <property type="entry name" value="Aromatic_deC"/>
</dbReference>
<dbReference type="GO" id="GO:0019752">
    <property type="term" value="P:carboxylic acid metabolic process"/>
    <property type="evidence" value="ECO:0007669"/>
    <property type="project" value="InterPro"/>
</dbReference>
<gene>
    <name evidence="8" type="ORF">DEW08_28370</name>
</gene>
<dbReference type="SUPFAM" id="SSF53383">
    <property type="entry name" value="PLP-dependent transferases"/>
    <property type="match status" value="1"/>
</dbReference>
<evidence type="ECO:0000256" key="5">
    <source>
        <dbReference type="ARBA" id="ARBA00023239"/>
    </source>
</evidence>
<sequence>MTLRMDCDAAISALEEYAADALERRVPVIRQTPMADLARTLDLDRLIAEGGLRDEALRRFLAAYLGSSTRLHHPGYMAHQVAVPHPAGAVAALVDAFTNNAMAIYEMGPAAATVEQAVLNWMLRKVGWRPAPMPGSGEPADHHGGGVLTHGGSLANLTALSAARARVAPEAWRDGTPGNLVIVAPAGCHYSIARAAGILGLGQRAVRSAPTDADGRLDPARLPDLIDGLRRSGSEILAVVANACATAAGLYDPIRAVAAVCRDRGVWLHVDGAHGASALLSERQRGRLDGVELADSLVWDAHKMLRTPTLCAAVLVRDHRTLDGAFQEEASYLFHEKEQPGFDFIHRTVECTKAALGLRLFFSLAADGERAAAAFIDRQTALAREAAAILRSRPGFELAVDPESNIVCFRVQGDDALQLDLRRRLTEAGRHYISTTEFRGRRWLRLALMNPATGPADILSLAEAVEACLAA</sequence>
<dbReference type="PRINTS" id="PR00800">
    <property type="entry name" value="YHDCRBOXLASE"/>
</dbReference>
<dbReference type="OrthoDB" id="9803665at2"/>
<comment type="cofactor">
    <cofactor evidence="1 6 7">
        <name>pyridoxal 5'-phosphate</name>
        <dbReference type="ChEBI" id="CHEBI:597326"/>
    </cofactor>
</comment>
<evidence type="ECO:0000256" key="3">
    <source>
        <dbReference type="ARBA" id="ARBA00022793"/>
    </source>
</evidence>
<dbReference type="Pfam" id="PF00282">
    <property type="entry name" value="Pyridoxal_deC"/>
    <property type="match status" value="1"/>
</dbReference>
<reference evidence="9" key="1">
    <citation type="submission" date="2018-05" db="EMBL/GenBank/DDBJ databases">
        <title>Azospirillum thermophila sp. nov., a novel isolated from hot spring.</title>
        <authorList>
            <person name="Zhao Z."/>
        </authorList>
    </citation>
    <scope>NUCLEOTIDE SEQUENCE [LARGE SCALE GENOMIC DNA]</scope>
    <source>
        <strain evidence="9">CFH 70021</strain>
        <plasmid evidence="9">unnamed3</plasmid>
    </source>
</reference>
<dbReference type="GO" id="GO:0005737">
    <property type="term" value="C:cytoplasm"/>
    <property type="evidence" value="ECO:0007669"/>
    <property type="project" value="TreeGrafter"/>
</dbReference>
<evidence type="ECO:0000313" key="8">
    <source>
        <dbReference type="EMBL" id="AWK89930.1"/>
    </source>
</evidence>
<keyword evidence="8" id="KW-0614">Plasmid</keyword>
<keyword evidence="4 6" id="KW-0663">Pyridoxal phosphate</keyword>
<geneLocation type="plasmid" evidence="8 9">
    <name>unnamed3</name>
</geneLocation>
<dbReference type="KEGG" id="azz:DEW08_28370"/>
<dbReference type="GO" id="GO:0030170">
    <property type="term" value="F:pyridoxal phosphate binding"/>
    <property type="evidence" value="ECO:0007669"/>
    <property type="project" value="InterPro"/>
</dbReference>
<dbReference type="GO" id="GO:0016831">
    <property type="term" value="F:carboxy-lyase activity"/>
    <property type="evidence" value="ECO:0007669"/>
    <property type="project" value="UniProtKB-KW"/>
</dbReference>
<dbReference type="Proteomes" id="UP000245629">
    <property type="component" value="Plasmid unnamed3"/>
</dbReference>
<dbReference type="InterPro" id="IPR002129">
    <property type="entry name" value="PyrdxlP-dep_de-COase"/>
</dbReference>
<keyword evidence="5 7" id="KW-0456">Lyase</keyword>
<dbReference type="GO" id="GO:0006520">
    <property type="term" value="P:amino acid metabolic process"/>
    <property type="evidence" value="ECO:0007669"/>
    <property type="project" value="InterPro"/>
</dbReference>
<dbReference type="Gene3D" id="3.40.640.10">
    <property type="entry name" value="Type I PLP-dependent aspartate aminotransferase-like (Major domain)"/>
    <property type="match status" value="1"/>
</dbReference>
<protein>
    <submittedName>
        <fullName evidence="8">Diaminobutyrate decarboxylase</fullName>
    </submittedName>
</protein>